<feature type="domain" description="Choice-of-anchor A" evidence="5">
    <location>
        <begin position="756"/>
        <end position="1047"/>
    </location>
</feature>
<gene>
    <name evidence="6" type="ORF">SAMN05421771_2044</name>
</gene>
<dbReference type="NCBIfam" id="TIGR04215">
    <property type="entry name" value="choice_anch_A"/>
    <property type="match status" value="1"/>
</dbReference>
<dbReference type="Proteomes" id="UP000199024">
    <property type="component" value="Unassembled WGS sequence"/>
</dbReference>
<dbReference type="InterPro" id="IPR015919">
    <property type="entry name" value="Cadherin-like_sf"/>
</dbReference>
<feature type="transmembrane region" description="Helical" evidence="3">
    <location>
        <begin position="2486"/>
        <end position="2504"/>
    </location>
</feature>
<comment type="similarity">
    <text evidence="1">Belongs to the ice-binding protein family.</text>
</comment>
<keyword evidence="2 4" id="KW-0732">Signal</keyword>
<dbReference type="InterPro" id="IPR013783">
    <property type="entry name" value="Ig-like_fold"/>
</dbReference>
<proteinExistence type="inferred from homology"/>
<dbReference type="SUPFAM" id="SSF49313">
    <property type="entry name" value="Cadherin-like"/>
    <property type="match status" value="1"/>
</dbReference>
<keyword evidence="7" id="KW-1185">Reference proteome</keyword>
<protein>
    <submittedName>
        <fullName evidence="6">Conserved repeat domain-containing protein/choice-of-anchor A domain-containing protein</fullName>
    </submittedName>
</protein>
<feature type="transmembrane region" description="Helical" evidence="3">
    <location>
        <begin position="2516"/>
        <end position="2539"/>
    </location>
</feature>
<dbReference type="Pfam" id="PF11999">
    <property type="entry name" value="Ice_binding"/>
    <property type="match status" value="2"/>
</dbReference>
<name>A0A1I6M8D7_9BACT</name>
<dbReference type="Gene3D" id="2.60.40.10">
    <property type="entry name" value="Immunoglobulins"/>
    <property type="match status" value="8"/>
</dbReference>
<dbReference type="Pfam" id="PF05345">
    <property type="entry name" value="He_PIG"/>
    <property type="match status" value="8"/>
</dbReference>
<reference evidence="6 7" key="1">
    <citation type="submission" date="2016-10" db="EMBL/GenBank/DDBJ databases">
        <authorList>
            <person name="de Groot N.N."/>
        </authorList>
    </citation>
    <scope>NUCLEOTIDE SEQUENCE [LARGE SCALE GENOMIC DNA]</scope>
    <source>
        <strain evidence="6 7">DSM 21001</strain>
    </source>
</reference>
<dbReference type="InterPro" id="IPR026588">
    <property type="entry name" value="Choice_anch_A"/>
</dbReference>
<evidence type="ECO:0000256" key="1">
    <source>
        <dbReference type="ARBA" id="ARBA00005445"/>
    </source>
</evidence>
<keyword evidence="3" id="KW-0812">Transmembrane</keyword>
<feature type="chain" id="PRO_5011642295" evidence="4">
    <location>
        <begin position="29"/>
        <end position="2578"/>
    </location>
</feature>
<evidence type="ECO:0000256" key="3">
    <source>
        <dbReference type="SAM" id="Phobius"/>
    </source>
</evidence>
<dbReference type="EMBL" id="FOZL01000001">
    <property type="protein sequence ID" value="SFS11984.1"/>
    <property type="molecule type" value="Genomic_DNA"/>
</dbReference>
<dbReference type="CDD" id="cd03143">
    <property type="entry name" value="A4_beta-galactosidase_middle_domain"/>
    <property type="match status" value="1"/>
</dbReference>
<evidence type="ECO:0000259" key="5">
    <source>
        <dbReference type="Pfam" id="PF20597"/>
    </source>
</evidence>
<dbReference type="OrthoDB" id="110415at2"/>
<organism evidence="6 7">
    <name type="scientific">Granulicella pectinivorans</name>
    <dbReference type="NCBI Taxonomy" id="474950"/>
    <lineage>
        <taxon>Bacteria</taxon>
        <taxon>Pseudomonadati</taxon>
        <taxon>Acidobacteriota</taxon>
        <taxon>Terriglobia</taxon>
        <taxon>Terriglobales</taxon>
        <taxon>Acidobacteriaceae</taxon>
        <taxon>Granulicella</taxon>
    </lineage>
</organism>
<dbReference type="STRING" id="474950.SAMN05421771_2044"/>
<dbReference type="Pfam" id="PF20597">
    <property type="entry name" value="pAdhesive_15"/>
    <property type="match status" value="1"/>
</dbReference>
<dbReference type="GO" id="GO:0016020">
    <property type="term" value="C:membrane"/>
    <property type="evidence" value="ECO:0007669"/>
    <property type="project" value="InterPro"/>
</dbReference>
<evidence type="ECO:0000256" key="2">
    <source>
        <dbReference type="ARBA" id="ARBA00022729"/>
    </source>
</evidence>
<feature type="signal peptide" evidence="4">
    <location>
        <begin position="1"/>
        <end position="28"/>
    </location>
</feature>
<dbReference type="InterPro" id="IPR021884">
    <property type="entry name" value="Ice-bd_prot"/>
</dbReference>
<dbReference type="RefSeq" id="WP_089838965.1">
    <property type="nucleotide sequence ID" value="NZ_FOZL01000001.1"/>
</dbReference>
<keyword evidence="3" id="KW-1133">Transmembrane helix</keyword>
<evidence type="ECO:0000313" key="7">
    <source>
        <dbReference type="Proteomes" id="UP000199024"/>
    </source>
</evidence>
<sequence length="2578" mass="253062">MKKSPAFALSIVFAIIALFFGTPPDALAAGNTIRTVYTTSGPAQDCSASLLNQYSPSATNLCWSGTNSSNYRAFSLQALQAGVETFPLATNTTPTLELYNDTSSTTVSLKLVGNIGSNQPISCQGITGSTGCEISGPSGTFNSQTSPDSTATYPAASSSGSWPAVVTITFFGVPMNSYVGLQWASWTGVDQTGISFGGQVANYASAVSSCGVTPAATTVKGVVYAPNGVDPLPNALVSIPRSAPGALTSGTQCIQASAVPLGGVITSTVSAADGTFTLTGVPSGANIPIVIQVGKWRMQRTIATVAACGNTPLAALSTTLPSNQFAGDIPKIALVTGSEDAIQCVLRKTGVLDSEFTNSNGTGRINLFLGGGNPGSSIDPATPGQEVLVGNPATLGNYDMVMLPSQGALYPQTSADLANIYEWANIGGRLFASHDSVTWLANNPLSGVGFGAAAQWDSWQANASADSASATVNSGFPAGSVLSTWLGSLIVNPSNGPVTLPTAYVDQLGPIAPTQSWLSLNAGLTPTGPAHPSMQFTFNTPVGAAAENQCGRVLYTEYPTVKTNANGSTFPAECSASPMTPEEHLVEYSLFDLSNAITPVVAASASQTFTNSPSSFKQGDSADQVTIAITNTSSAVALGSTLVVNGALPSGVTVNTSSFVSGGWSCSSKSSGSAFTCTRSSSLAASATDLISIPVAVEATYPVGTSASLTDIVSGGGLPSPVAGSDSISITGLYSPSNCGASPCTPANGNSPAANPLGIANAYNLIALNGNISDTADITGRIAASGQVTLATTIGTALRDGDPYVALASGNGGPWAIVAAAGIPTSDSFNINAGGNVYSFTPTSAGFNFANENYSGSIYSGSTLVTDGTSPIDFSSLSAWISSLSSQLSASVANGMVCSVDSTGTIIPDNGCPTNPIYFNSNSQHYNPSWLVLYGTDATTNVFNLTQAQFETSNVNLDIEVPTGSTTVINVTGADVTLHTDLYFQGNTVTNANAGTILYSFPAANSLTINGQLDGTVLAPHAALSGFSQMGGVFLAASIGSTGEAHYIPFTGTLPNSGSTPSTLTVTGPAVTTGEVGAPFNSGPLTVTGGTSPDTFTVVGTLPVGLTLNPSTGAITGTPTTAGTFLVKVTDAAGATGTSSPITINPALAVSGPAVTTGEVGAPLNSGPITVTGGVGPDTFSIVGILPAGLTLNPSTGAITGTATTAGTFSVKVTDAAGATGTSSPITINPAFAVTGPAVTIGEVGSAFNSGPLTITGGVGPDTFSVVGTLPAGLTLNLSTGAITGTATTAGTFSVKVTDAAGATGTSSPITINPAFAVTGPAVTTGEVGVAFNSGPLIVTGGVGPDTFSIVGTPPAGLMLNPSTGAITGTAATAGTFSVKVTDAAGATGTSSPITINTALAVSGPAVTTGEVGAPFSSGPIIVIGGVGPDTFKIVGTVPAGLTLNPATGGITGTATSEGTFSVKVTDAAGAVGTSSPITITPAASLSVTKSADSASIAAGGIAGYKVILSNVGSTTASGLTLSDPLPAGIGNDIQWTIDPTTGNPSSFSITGSTTNQQLVMNGTMSVLAATTITNTGPTIITGDIGLSPGTSITGFLPGVVTGATHDTDAAAATAKLNLIAAYVAAAGKSGGITLGGELAGRTLTAGVYMSASSLLNSGDLILDAQGNPNATFTFQMGSTLTTMSGSHIILANGANACNVFWQVGSSATLGTYSVFKGNIFALTSITVTTGVNLEGTALARNGAVTLDSDVISGCGQSLAAGASLAVHITGTTTGNDLNSSTNTGILNNTATVCAANAPCTQSTAAITLNPALAVTGPGVTTGEVGAAFNSGPLTVSGGTGPDTFSIVGILPAGLTLNPSTGAVTGTPTNAGTFSVKVTDAAGASVTGSSITINPALSVTGPAVTSGQVGAAFNSGATTVSGGTGSYAFSITGTLPAGLTFNPSTGVVIGTPTTAGTFSIKVTDAGGVSGTSSTVTIGVSPTPSLSITKSADSASITAGGVAGYRVIISNVGAMTASGLTLSDLLPAGAGGDIQWAIDSTTGNPSAFNITGSIPNQQLVMNGTMSVLAASTITNTGPTVVTGDIGLSPGTSVTGFPPGVVTGSIHAADLAAATAQTNLTNAYLTAAGKSGGITVAGDLAGQTLTAGVYTSASSLANSGDLILDAQGNPNATFTFQMGSTLTTITGSHIILANGANACNVFWQVGSSATLGTYSVFKGNILALTSVTVTTGVNLEGTALARNGAVTLDSDVISGCGQSLASGASLAVHITGTTTGNDLNPSTNTGVLTNTAKICATNAACVQSTAAISINSTTVMSITCPAVTSGQLGAAFNSGALSVSGGTAPYTFAIVGTLPAGLTLDTSTGAITGIPTVAGSFSIKVTDSRGATASTCTFNIGAGYSLTVNPSSVTVVAGQTAITTFTFSPYGGYTGTVSFACAGLPLGATCTFSPSSLTANGSNTVQTSMLSITTTANGIATIARNEVSSSPTLASILVLPGLLLGGLLGWRRRSLKRGLKGMLLITLLSVTFLGGVIGCGTNIMYSTPAGTKQVTVTAQTSATTTAPNGSTGNQTATFTLIVTR</sequence>
<keyword evidence="3" id="KW-0472">Membrane</keyword>
<accession>A0A1I6M8D7</accession>
<evidence type="ECO:0000256" key="4">
    <source>
        <dbReference type="SAM" id="SignalP"/>
    </source>
</evidence>
<evidence type="ECO:0000313" key="6">
    <source>
        <dbReference type="EMBL" id="SFS11984.1"/>
    </source>
</evidence>
<dbReference type="GO" id="GO:0005509">
    <property type="term" value="F:calcium ion binding"/>
    <property type="evidence" value="ECO:0007669"/>
    <property type="project" value="InterPro"/>
</dbReference>